<keyword evidence="2" id="KW-1185">Reference proteome</keyword>
<evidence type="ECO:0000313" key="1">
    <source>
        <dbReference type="EMBL" id="OAE26154.1"/>
    </source>
</evidence>
<dbReference type="EMBL" id="LVLJ01002247">
    <property type="protein sequence ID" value="OAE26154.1"/>
    <property type="molecule type" value="Genomic_DNA"/>
</dbReference>
<dbReference type="Proteomes" id="UP000077202">
    <property type="component" value="Unassembled WGS sequence"/>
</dbReference>
<reference evidence="1" key="1">
    <citation type="submission" date="2016-03" db="EMBL/GenBank/DDBJ databases">
        <title>Mechanisms controlling the formation of the plant cell surface in tip-growing cells are functionally conserved among land plants.</title>
        <authorList>
            <person name="Honkanen S."/>
            <person name="Jones V.A."/>
            <person name="Morieri G."/>
            <person name="Champion C."/>
            <person name="Hetherington A.J."/>
            <person name="Kelly S."/>
            <person name="Saint-Marcoux D."/>
            <person name="Proust H."/>
            <person name="Prescott H."/>
            <person name="Dolan L."/>
        </authorList>
    </citation>
    <scope>NUCLEOTIDE SEQUENCE [LARGE SCALE GENOMIC DNA]</scope>
    <source>
        <tissue evidence="1">Whole gametophyte</tissue>
    </source>
</reference>
<dbReference type="AlphaFoldDB" id="A0A176VZC3"/>
<protein>
    <submittedName>
        <fullName evidence="1">Uncharacterized protein</fullName>
    </submittedName>
</protein>
<name>A0A176VZC3_MARPO</name>
<gene>
    <name evidence="1" type="ORF">AXG93_903s1150</name>
</gene>
<proteinExistence type="predicted"/>
<sequence length="316" mass="34151">MGAEYTPRQWRQVAEEEPRNVQTAACHPPGGLTLPHVYPAARRHGSEPSTSLVENRWALCTGNIGSDTLAVEDPTPPAAHAQRLVSVRMSITSGAQLPCYGTRRTRLDIHGERPGGMYAPVSKEPTQQIGRADRGVVWKLRTEKDEFGGGLVIVFGRKGAALGAAVGGRSYVSILAVRCSFDSCHGRVRASGVPLRERVREVGGREAEAGRHCVFTPFPPFLTSSHSDLEWLPLPSRPALLLGLARYMKHKHEAGTRQADRLCAPCSDGPPSALLTPTPTVILTISESSPKYSYLQILPAGRAQLQLGIGTETGWL</sequence>
<accession>A0A176VZC3</accession>
<organism evidence="1 2">
    <name type="scientific">Marchantia polymorpha subsp. ruderalis</name>
    <dbReference type="NCBI Taxonomy" id="1480154"/>
    <lineage>
        <taxon>Eukaryota</taxon>
        <taxon>Viridiplantae</taxon>
        <taxon>Streptophyta</taxon>
        <taxon>Embryophyta</taxon>
        <taxon>Marchantiophyta</taxon>
        <taxon>Marchantiopsida</taxon>
        <taxon>Marchantiidae</taxon>
        <taxon>Marchantiales</taxon>
        <taxon>Marchantiaceae</taxon>
        <taxon>Marchantia</taxon>
    </lineage>
</organism>
<comment type="caution">
    <text evidence="1">The sequence shown here is derived from an EMBL/GenBank/DDBJ whole genome shotgun (WGS) entry which is preliminary data.</text>
</comment>
<evidence type="ECO:0000313" key="2">
    <source>
        <dbReference type="Proteomes" id="UP000077202"/>
    </source>
</evidence>